<gene>
    <name evidence="1" type="ORF">PANT111_40001</name>
</gene>
<reference evidence="1 2" key="1">
    <citation type="submission" date="2019-10" db="EMBL/GenBank/DDBJ databases">
        <authorList>
            <person name="Karimi E."/>
        </authorList>
    </citation>
    <scope>NUCLEOTIDE SEQUENCE [LARGE SCALE GENOMIC DNA]</scope>
    <source>
        <strain evidence="1">Pantoea sp. 111</strain>
    </source>
</reference>
<dbReference type="RefSeq" id="WP_159222802.1">
    <property type="nucleotide sequence ID" value="NZ_LR733469.1"/>
</dbReference>
<protein>
    <submittedName>
        <fullName evidence="1">Uncharacterized protein</fullName>
    </submittedName>
</protein>
<dbReference type="EMBL" id="CABWMH010000034">
    <property type="protein sequence ID" value="VXC34899.1"/>
    <property type="molecule type" value="Genomic_DNA"/>
</dbReference>
<sequence>MGVNETGNPGFDKKIKSKALQEFTSALVLFQKEKNSEQIIEFIDSSASEHKISLLLSFIKVSLYSKNLQSLIEYALKLIVEDTGYFPKAKDYAELAEALRGQDINISELKKIIAKFDSQITLLKNKSVTRDWTRLSCAISCSESKFDKKKAFERIIEIYYDLSEISNHEIKAECYARIIYALKIVDSDGDFEKEEKIRELITAELQTSIEELIKNTVSQYECIEHILPAIAEYDVENAIILSSKLNTSSNRELAYKKLVQIVISKEFTEKNKFYALQILNKLNTNDLLSMTLLALSKMITKLKIDCRWIDFLSLQAGRVKDPVIKLGIKINLFKYYNDKEEVRDHKEITDLLYNVLENVSVSNTRNNMCFIAVEVLSKFHPLESKKAYKEIISTRNSLEFEKNEVQESFFRCLALVIRSLHPLMRETMLDENLLFRLTSSIEKMVSIRHQIALFCELATRYWIAGGNPQKIIDNFCIPILETIKKKDPIEYTILLEIAFPAIYVYRQTSALSRLSDLDDDFVDSALYQTCELIRRKQTKYDPDIVDDSESFIVSHHDCEDILNLINNMNDDSVIYLVIDKLTRTVASKKNKSRLTHLQRKDLSDKLISVIDDKLPDQKNITHDGFLICAYAKAYSITDVSQDKWIALISKIDNIPNIADKAFVQIEVSKCLPTKMIVGRDELLDNAQHNIDLIPSVKDRIGRNQTFSLACKNINTKQAKNILKQTFELSKELNDDEDISKIQSSLIDSADQIEPGYADVLLELFDDDPARREAKMNATHNVEVIRAKKKLAEHKTLDTDGVIDQSYISEASWKNFSSLLAHRISAKNLDVMISYMTIDSELGLSEIYPLYCWYIENSARKFKSKNDIKTQIQPVCEMLLTSTEMAFAIVNRKNDFISKSSIEVSDSSFIVHADNRDQALNFISDWLQKNGKDYIKICDPYFSKNDIDIISLFSELEIVHVIHVLTRLDYLKSKSSDSNESFESEWHSISDQSPPETYIYGIEKTDGHDHIHDRWLITKGNGLRIGTSFNSLGNKMSEISVMTSDDAEKCEAELDRYLNGQVMHNGKRVRKTVFQL</sequence>
<comment type="caution">
    <text evidence="1">The sequence shown here is derived from an EMBL/GenBank/DDBJ whole genome shotgun (WGS) entry which is preliminary data.</text>
</comment>
<dbReference type="Proteomes" id="UP000433737">
    <property type="component" value="Unassembled WGS sequence"/>
</dbReference>
<organism evidence="1 2">
    <name type="scientific">Pantoea brenneri</name>
    <dbReference type="NCBI Taxonomy" id="472694"/>
    <lineage>
        <taxon>Bacteria</taxon>
        <taxon>Pseudomonadati</taxon>
        <taxon>Pseudomonadota</taxon>
        <taxon>Gammaproteobacteria</taxon>
        <taxon>Enterobacterales</taxon>
        <taxon>Erwiniaceae</taxon>
        <taxon>Pantoea</taxon>
    </lineage>
</organism>
<dbReference type="AlphaFoldDB" id="A0AAX3JA17"/>
<evidence type="ECO:0000313" key="1">
    <source>
        <dbReference type="EMBL" id="VXC34899.1"/>
    </source>
</evidence>
<name>A0AAX3JA17_9GAMM</name>
<proteinExistence type="predicted"/>
<evidence type="ECO:0000313" key="2">
    <source>
        <dbReference type="Proteomes" id="UP000433737"/>
    </source>
</evidence>
<accession>A0AAX3JA17</accession>